<dbReference type="InterPro" id="IPR000524">
    <property type="entry name" value="Tscrpt_reg_HTH_GntR"/>
</dbReference>
<dbReference type="EMBL" id="JAMOIM010000018">
    <property type="protein sequence ID" value="MCW6510783.1"/>
    <property type="molecule type" value="Genomic_DNA"/>
</dbReference>
<accession>A0AA41Z0X7</accession>
<reference evidence="5" key="1">
    <citation type="submission" date="2022-05" db="EMBL/GenBank/DDBJ databases">
        <authorList>
            <person name="Pankratov T."/>
        </authorList>
    </citation>
    <scope>NUCLEOTIDE SEQUENCE</scope>
    <source>
        <strain evidence="5">BP6-180914</strain>
    </source>
</reference>
<evidence type="ECO:0000256" key="1">
    <source>
        <dbReference type="ARBA" id="ARBA00023015"/>
    </source>
</evidence>
<organism evidence="5 6">
    <name type="scientific">Lichenifustis flavocetrariae</name>
    <dbReference type="NCBI Taxonomy" id="2949735"/>
    <lineage>
        <taxon>Bacteria</taxon>
        <taxon>Pseudomonadati</taxon>
        <taxon>Pseudomonadota</taxon>
        <taxon>Alphaproteobacteria</taxon>
        <taxon>Hyphomicrobiales</taxon>
        <taxon>Lichenihabitantaceae</taxon>
        <taxon>Lichenifustis</taxon>
    </lineage>
</organism>
<protein>
    <submittedName>
        <fullName evidence="5">FadR family transcriptional regulator</fullName>
    </submittedName>
</protein>
<keyword evidence="2" id="KW-0238">DNA-binding</keyword>
<evidence type="ECO:0000256" key="2">
    <source>
        <dbReference type="ARBA" id="ARBA00023125"/>
    </source>
</evidence>
<dbReference type="Proteomes" id="UP001165667">
    <property type="component" value="Unassembled WGS sequence"/>
</dbReference>
<dbReference type="AlphaFoldDB" id="A0AA41Z0X7"/>
<name>A0AA41Z0X7_9HYPH</name>
<feature type="domain" description="HTH gntR-type" evidence="4">
    <location>
        <begin position="12"/>
        <end position="80"/>
    </location>
</feature>
<dbReference type="Gene3D" id="1.20.120.530">
    <property type="entry name" value="GntR ligand-binding domain-like"/>
    <property type="match status" value="1"/>
</dbReference>
<comment type="caution">
    <text evidence="5">The sequence shown here is derived from an EMBL/GenBank/DDBJ whole genome shotgun (WGS) entry which is preliminary data.</text>
</comment>
<keyword evidence="1" id="KW-0805">Transcription regulation</keyword>
<dbReference type="Pfam" id="PF00392">
    <property type="entry name" value="GntR"/>
    <property type="match status" value="1"/>
</dbReference>
<dbReference type="InterPro" id="IPR011711">
    <property type="entry name" value="GntR_C"/>
</dbReference>
<dbReference type="SMART" id="SM00345">
    <property type="entry name" value="HTH_GNTR"/>
    <property type="match status" value="1"/>
</dbReference>
<dbReference type="InterPro" id="IPR008920">
    <property type="entry name" value="TF_FadR/GntR_C"/>
</dbReference>
<sequence length="238" mass="26067">MIDPQSADPRAASLVDRLMADVCDHIRVNGLEPGAVLPSEADFASRAGVSRAVAREGFRGLAALKLIDVGNGRRARVAQTDDSVLSLMIDHAVHTKQIRIQQILDVRRTIELRTVALAALRRSDREATDIVDLAATMRANLAQPEKVMDADIAFHEAIAKASRNPMFALLVGSFRVVTRETWPIGWATRFNQASQVENIDCHDSIARAIRDRDMRAAESAMAHHFDSAIKTLVDAGVI</sequence>
<evidence type="ECO:0000259" key="4">
    <source>
        <dbReference type="PROSITE" id="PS50949"/>
    </source>
</evidence>
<dbReference type="SUPFAM" id="SSF46785">
    <property type="entry name" value="Winged helix' DNA-binding domain"/>
    <property type="match status" value="1"/>
</dbReference>
<dbReference type="GO" id="GO:0003700">
    <property type="term" value="F:DNA-binding transcription factor activity"/>
    <property type="evidence" value="ECO:0007669"/>
    <property type="project" value="InterPro"/>
</dbReference>
<dbReference type="SUPFAM" id="SSF48008">
    <property type="entry name" value="GntR ligand-binding domain-like"/>
    <property type="match status" value="1"/>
</dbReference>
<dbReference type="PANTHER" id="PTHR43537:SF5">
    <property type="entry name" value="UXU OPERON TRANSCRIPTIONAL REGULATOR"/>
    <property type="match status" value="1"/>
</dbReference>
<dbReference type="InterPro" id="IPR036390">
    <property type="entry name" value="WH_DNA-bd_sf"/>
</dbReference>
<proteinExistence type="predicted"/>
<evidence type="ECO:0000256" key="3">
    <source>
        <dbReference type="ARBA" id="ARBA00023163"/>
    </source>
</evidence>
<dbReference type="Pfam" id="PF07729">
    <property type="entry name" value="FCD"/>
    <property type="match status" value="1"/>
</dbReference>
<dbReference type="InterPro" id="IPR036388">
    <property type="entry name" value="WH-like_DNA-bd_sf"/>
</dbReference>
<keyword evidence="6" id="KW-1185">Reference proteome</keyword>
<dbReference type="PROSITE" id="PS50949">
    <property type="entry name" value="HTH_GNTR"/>
    <property type="match status" value="1"/>
</dbReference>
<dbReference type="RefSeq" id="WP_282587157.1">
    <property type="nucleotide sequence ID" value="NZ_JAMOIM010000018.1"/>
</dbReference>
<evidence type="ECO:0000313" key="5">
    <source>
        <dbReference type="EMBL" id="MCW6510783.1"/>
    </source>
</evidence>
<dbReference type="GO" id="GO:0003677">
    <property type="term" value="F:DNA binding"/>
    <property type="evidence" value="ECO:0007669"/>
    <property type="project" value="UniProtKB-KW"/>
</dbReference>
<gene>
    <name evidence="5" type="ORF">M8523_22475</name>
</gene>
<dbReference type="Gene3D" id="1.10.10.10">
    <property type="entry name" value="Winged helix-like DNA-binding domain superfamily/Winged helix DNA-binding domain"/>
    <property type="match status" value="1"/>
</dbReference>
<dbReference type="SMART" id="SM00895">
    <property type="entry name" value="FCD"/>
    <property type="match status" value="1"/>
</dbReference>
<evidence type="ECO:0000313" key="6">
    <source>
        <dbReference type="Proteomes" id="UP001165667"/>
    </source>
</evidence>
<dbReference type="PANTHER" id="PTHR43537">
    <property type="entry name" value="TRANSCRIPTIONAL REGULATOR, GNTR FAMILY"/>
    <property type="match status" value="1"/>
</dbReference>
<keyword evidence="3" id="KW-0804">Transcription</keyword>